<dbReference type="PANTHER" id="PTHR22960">
    <property type="entry name" value="MOLYBDOPTERIN COFACTOR SYNTHESIS PROTEIN A"/>
    <property type="match status" value="1"/>
</dbReference>
<evidence type="ECO:0000313" key="14">
    <source>
        <dbReference type="EMBL" id="WCT73973.1"/>
    </source>
</evidence>
<evidence type="ECO:0000256" key="5">
    <source>
        <dbReference type="ARBA" id="ARBA00022741"/>
    </source>
</evidence>
<dbReference type="InterPro" id="IPR013483">
    <property type="entry name" value="MoaA"/>
</dbReference>
<evidence type="ECO:0000256" key="3">
    <source>
        <dbReference type="ARBA" id="ARBA00022691"/>
    </source>
</evidence>
<dbReference type="PANTHER" id="PTHR22960:SF0">
    <property type="entry name" value="MOLYBDENUM COFACTOR BIOSYNTHESIS PROTEIN 1"/>
    <property type="match status" value="1"/>
</dbReference>
<dbReference type="Gene3D" id="3.20.20.70">
    <property type="entry name" value="Aldolase class I"/>
    <property type="match status" value="1"/>
</dbReference>
<dbReference type="SFLD" id="SFLDG01067">
    <property type="entry name" value="SPASM/twitch_domain_containing"/>
    <property type="match status" value="1"/>
</dbReference>
<accession>A0ABY7TLV1</accession>
<dbReference type="SMART" id="SM00729">
    <property type="entry name" value="Elp3"/>
    <property type="match status" value="1"/>
</dbReference>
<dbReference type="CDD" id="cd21117">
    <property type="entry name" value="Twitch_MoaA"/>
    <property type="match status" value="1"/>
</dbReference>
<dbReference type="RefSeq" id="WP_273688644.1">
    <property type="nucleotide sequence ID" value="NZ_CP117411.1"/>
</dbReference>
<dbReference type="SFLD" id="SFLDG01383">
    <property type="entry name" value="cyclic_pyranopterin_phosphate"/>
    <property type="match status" value="1"/>
</dbReference>
<dbReference type="EC" id="4.1.99.22" evidence="1 12"/>
<evidence type="ECO:0000259" key="13">
    <source>
        <dbReference type="PROSITE" id="PS51918"/>
    </source>
</evidence>
<keyword evidence="5 12" id="KW-0547">Nucleotide-binding</keyword>
<name>A0ABY7TLV1_9SPHN</name>
<feature type="binding site" evidence="12">
    <location>
        <position position="161"/>
    </location>
    <ligand>
        <name>GTP</name>
        <dbReference type="ChEBI" id="CHEBI:37565"/>
    </ligand>
</feature>
<keyword evidence="6 12" id="KW-0408">Iron</keyword>
<evidence type="ECO:0000256" key="1">
    <source>
        <dbReference type="ARBA" id="ARBA00012167"/>
    </source>
</evidence>
<evidence type="ECO:0000256" key="8">
    <source>
        <dbReference type="ARBA" id="ARBA00023134"/>
    </source>
</evidence>
<feature type="binding site" evidence="12">
    <location>
        <begin position="263"/>
        <end position="265"/>
    </location>
    <ligand>
        <name>GTP</name>
        <dbReference type="ChEBI" id="CHEBI:37565"/>
    </ligand>
</feature>
<evidence type="ECO:0000313" key="15">
    <source>
        <dbReference type="Proteomes" id="UP001220395"/>
    </source>
</evidence>
<feature type="binding site" evidence="12">
    <location>
        <position position="101"/>
    </location>
    <ligand>
        <name>GTP</name>
        <dbReference type="ChEBI" id="CHEBI:37565"/>
    </ligand>
</feature>
<dbReference type="CDD" id="cd01335">
    <property type="entry name" value="Radical_SAM"/>
    <property type="match status" value="1"/>
</dbReference>
<reference evidence="14 15" key="1">
    <citation type="submission" date="2023-02" db="EMBL/GenBank/DDBJ databases">
        <title>Genome sequence of Sphingomonas naphthae.</title>
        <authorList>
            <person name="Kim S."/>
            <person name="Heo J."/>
            <person name="Kwon S.-W."/>
        </authorList>
    </citation>
    <scope>NUCLEOTIDE SEQUENCE [LARGE SCALE GENOMIC DNA]</scope>
    <source>
        <strain evidence="14 15">KACC 18716</strain>
    </source>
</reference>
<protein>
    <recommendedName>
        <fullName evidence="1 12">GTP 3',8-cyclase</fullName>
        <ecNumber evidence="1 12">4.1.99.22</ecNumber>
    </recommendedName>
    <alternativeName>
        <fullName evidence="12">Molybdenum cofactor biosynthesis protein A</fullName>
    </alternativeName>
</protein>
<dbReference type="HAMAP" id="MF_01225_B">
    <property type="entry name" value="MoaA_B"/>
    <property type="match status" value="1"/>
</dbReference>
<dbReference type="Proteomes" id="UP001220395">
    <property type="component" value="Chromosome"/>
</dbReference>
<feature type="binding site" evidence="12">
    <location>
        <position position="67"/>
    </location>
    <ligand>
        <name>GTP</name>
        <dbReference type="ChEBI" id="CHEBI:37565"/>
    </ligand>
</feature>
<dbReference type="InterPro" id="IPR010505">
    <property type="entry name" value="MoaA_twitch"/>
</dbReference>
<evidence type="ECO:0000256" key="2">
    <source>
        <dbReference type="ARBA" id="ARBA00022485"/>
    </source>
</evidence>
<feature type="binding site" evidence="12">
    <location>
        <position position="125"/>
    </location>
    <ligand>
        <name>S-adenosyl-L-methionine</name>
        <dbReference type="ChEBI" id="CHEBI:59789"/>
    </ligand>
</feature>
<feature type="binding site" evidence="12">
    <location>
        <position position="71"/>
    </location>
    <ligand>
        <name>S-adenosyl-L-methionine</name>
        <dbReference type="ChEBI" id="CHEBI:59789"/>
    </ligand>
</feature>
<comment type="catalytic activity">
    <reaction evidence="11 12">
        <text>GTP + AH2 + S-adenosyl-L-methionine = (8S)-3',8-cyclo-7,8-dihydroguanosine 5'-triphosphate + 5'-deoxyadenosine + L-methionine + A + H(+)</text>
        <dbReference type="Rhea" id="RHEA:49576"/>
        <dbReference type="ChEBI" id="CHEBI:13193"/>
        <dbReference type="ChEBI" id="CHEBI:15378"/>
        <dbReference type="ChEBI" id="CHEBI:17319"/>
        <dbReference type="ChEBI" id="CHEBI:17499"/>
        <dbReference type="ChEBI" id="CHEBI:37565"/>
        <dbReference type="ChEBI" id="CHEBI:57844"/>
        <dbReference type="ChEBI" id="CHEBI:59789"/>
        <dbReference type="ChEBI" id="CHEBI:131766"/>
        <dbReference type="EC" id="4.1.99.22"/>
    </reaction>
</comment>
<keyword evidence="4 12" id="KW-0479">Metal-binding</keyword>
<feature type="binding site" evidence="12">
    <location>
        <position position="195"/>
    </location>
    <ligand>
        <name>S-adenosyl-L-methionine</name>
        <dbReference type="ChEBI" id="CHEBI:59789"/>
    </ligand>
</feature>
<dbReference type="PROSITE" id="PS51918">
    <property type="entry name" value="RADICAL_SAM"/>
    <property type="match status" value="1"/>
</dbReference>
<feature type="binding site" evidence="12">
    <location>
        <position position="29"/>
    </location>
    <ligand>
        <name>[4Fe-4S] cluster</name>
        <dbReference type="ChEBI" id="CHEBI:49883"/>
        <label>1</label>
        <note>4Fe-4S-S-AdoMet</note>
    </ligand>
</feature>
<keyword evidence="3 12" id="KW-0949">S-adenosyl-L-methionine</keyword>
<evidence type="ECO:0000256" key="10">
    <source>
        <dbReference type="ARBA" id="ARBA00023239"/>
    </source>
</evidence>
<feature type="binding site" evidence="12">
    <location>
        <position position="18"/>
    </location>
    <ligand>
        <name>GTP</name>
        <dbReference type="ChEBI" id="CHEBI:37565"/>
    </ligand>
</feature>
<comment type="similarity">
    <text evidence="12">Belongs to the radical SAM superfamily. MoaA family.</text>
</comment>
<comment type="function">
    <text evidence="12">Catalyzes the cyclization of GTP to (8S)-3',8-cyclo-7,8-dihydroguanosine 5'-triphosphate.</text>
</comment>
<dbReference type="InterPro" id="IPR040064">
    <property type="entry name" value="MoaA-like"/>
</dbReference>
<feature type="binding site" evidence="12">
    <location>
        <position position="261"/>
    </location>
    <ligand>
        <name>[4Fe-4S] cluster</name>
        <dbReference type="ChEBI" id="CHEBI:49883"/>
        <label>2</label>
        <note>4Fe-4S-substrate</note>
    </ligand>
</feature>
<evidence type="ECO:0000256" key="7">
    <source>
        <dbReference type="ARBA" id="ARBA00023014"/>
    </source>
</evidence>
<keyword evidence="8 12" id="KW-0342">GTP-binding</keyword>
<comment type="subunit">
    <text evidence="12">Monomer and homodimer.</text>
</comment>
<sequence>MSATALTDSFGRRISYLRLSVTDRCDLRCRYCMAETMTFLPRAQVLSIEELGEVADAFIARGVRKIRLTGGEPLVRGGIDTLAATIGRHVASGALDELTLTTNATHLAAHAGALAAAGVRRINVSLDTLDADRFRHITRTGDIAKVHEGIAAATAQGIRIKINMVALKGLNEDEIEAMARWCGAEGHDLTLIETMPLGVVEEDRTDRYLPLDGVRQALAGRFTLIPLAHRSGGPARYVQVEELGLRLGFITPMTANFCDGCNRLRVSAKGEIAMCLGHDETVDLRTALRTGGRAALDAVIDEALTLKPLRHHFTIQRGEAPTVRRHMSVTGG</sequence>
<dbReference type="InterPro" id="IPR013785">
    <property type="entry name" value="Aldolase_TIM"/>
</dbReference>
<feature type="binding site" evidence="12">
    <location>
        <position position="275"/>
    </location>
    <ligand>
        <name>[4Fe-4S] cluster</name>
        <dbReference type="ChEBI" id="CHEBI:49883"/>
        <label>2</label>
        <note>4Fe-4S-substrate</note>
    </ligand>
</feature>
<dbReference type="SFLD" id="SFLDS00029">
    <property type="entry name" value="Radical_SAM"/>
    <property type="match status" value="1"/>
</dbReference>
<evidence type="ECO:0000256" key="9">
    <source>
        <dbReference type="ARBA" id="ARBA00023150"/>
    </source>
</evidence>
<dbReference type="Pfam" id="PF04055">
    <property type="entry name" value="Radical_SAM"/>
    <property type="match status" value="1"/>
</dbReference>
<dbReference type="InterPro" id="IPR007197">
    <property type="entry name" value="rSAM"/>
</dbReference>
<dbReference type="SFLD" id="SFLDG01386">
    <property type="entry name" value="main_SPASM_domain-containing"/>
    <property type="match status" value="1"/>
</dbReference>
<keyword evidence="15" id="KW-1185">Reference proteome</keyword>
<keyword evidence="10 12" id="KW-0456">Lyase</keyword>
<dbReference type="Pfam" id="PF06463">
    <property type="entry name" value="Mob_synth_C"/>
    <property type="match status" value="1"/>
</dbReference>
<comment type="cofactor">
    <cofactor evidence="12">
        <name>[4Fe-4S] cluster</name>
        <dbReference type="ChEBI" id="CHEBI:49883"/>
    </cofactor>
    <text evidence="12">Binds 2 [4Fe-4S] clusters. Binds 1 [4Fe-4S] cluster coordinated with 3 cysteines and an exchangeable S-adenosyl-L-methionine and 1 [4Fe-4S] cluster coordinated with 3 cysteines and the GTP-derived substrate.</text>
</comment>
<organism evidence="14 15">
    <name type="scientific">Sphingomonas naphthae</name>
    <dbReference type="NCBI Taxonomy" id="1813468"/>
    <lineage>
        <taxon>Bacteria</taxon>
        <taxon>Pseudomonadati</taxon>
        <taxon>Pseudomonadota</taxon>
        <taxon>Alphaproteobacteria</taxon>
        <taxon>Sphingomonadales</taxon>
        <taxon>Sphingomonadaceae</taxon>
        <taxon>Sphingomonas</taxon>
    </lineage>
</organism>
<dbReference type="InterPro" id="IPR050105">
    <property type="entry name" value="MoCo_biosynth_MoaA/MoaC"/>
</dbReference>
<feature type="binding site" evidence="12">
    <location>
        <position position="32"/>
    </location>
    <ligand>
        <name>[4Fe-4S] cluster</name>
        <dbReference type="ChEBI" id="CHEBI:49883"/>
        <label>1</label>
        <note>4Fe-4S-S-AdoMet</note>
    </ligand>
</feature>
<evidence type="ECO:0000256" key="11">
    <source>
        <dbReference type="ARBA" id="ARBA00048697"/>
    </source>
</evidence>
<dbReference type="InterPro" id="IPR006638">
    <property type="entry name" value="Elp3/MiaA/NifB-like_rSAM"/>
</dbReference>
<evidence type="ECO:0000256" key="4">
    <source>
        <dbReference type="ARBA" id="ARBA00022723"/>
    </source>
</evidence>
<feature type="binding site" evidence="12">
    <location>
        <position position="25"/>
    </location>
    <ligand>
        <name>[4Fe-4S] cluster</name>
        <dbReference type="ChEBI" id="CHEBI:49883"/>
        <label>1</label>
        <note>4Fe-4S-S-AdoMet</note>
    </ligand>
</feature>
<proteinExistence type="inferred from homology"/>
<keyword evidence="7 12" id="KW-0411">Iron-sulfur</keyword>
<feature type="domain" description="Radical SAM core" evidence="13">
    <location>
        <begin position="9"/>
        <end position="235"/>
    </location>
</feature>
<gene>
    <name evidence="12 14" type="primary">moaA</name>
    <name evidence="14" type="ORF">PQ455_01695</name>
</gene>
<dbReference type="GO" id="GO:0061798">
    <property type="term" value="F:GTP 3',8'-cyclase activity"/>
    <property type="evidence" value="ECO:0007669"/>
    <property type="project" value="UniProtKB-EC"/>
</dbReference>
<feature type="binding site" evidence="12">
    <location>
        <position position="31"/>
    </location>
    <ligand>
        <name>S-adenosyl-L-methionine</name>
        <dbReference type="ChEBI" id="CHEBI:59789"/>
    </ligand>
</feature>
<evidence type="ECO:0000256" key="6">
    <source>
        <dbReference type="ARBA" id="ARBA00023004"/>
    </source>
</evidence>
<dbReference type="PROSITE" id="PS01305">
    <property type="entry name" value="MOAA_NIFB_PQQE"/>
    <property type="match status" value="1"/>
</dbReference>
<dbReference type="InterPro" id="IPR058240">
    <property type="entry name" value="rSAM_sf"/>
</dbReference>
<dbReference type="InterPro" id="IPR000385">
    <property type="entry name" value="MoaA_NifB_PqqE_Fe-S-bd_CS"/>
</dbReference>
<keyword evidence="2 12" id="KW-0004">4Fe-4S</keyword>
<dbReference type="EMBL" id="CP117411">
    <property type="protein sequence ID" value="WCT73973.1"/>
    <property type="molecule type" value="Genomic_DNA"/>
</dbReference>
<feature type="binding site" evidence="12">
    <location>
        <position position="258"/>
    </location>
    <ligand>
        <name>[4Fe-4S] cluster</name>
        <dbReference type="ChEBI" id="CHEBI:49883"/>
        <label>2</label>
        <note>4Fe-4S-substrate</note>
    </ligand>
</feature>
<comment type="pathway">
    <text evidence="12">Cofactor biosynthesis; molybdopterin biosynthesis.</text>
</comment>
<dbReference type="NCBIfam" id="TIGR02666">
    <property type="entry name" value="moaA"/>
    <property type="match status" value="1"/>
</dbReference>
<dbReference type="SUPFAM" id="SSF102114">
    <property type="entry name" value="Radical SAM enzymes"/>
    <property type="match status" value="1"/>
</dbReference>
<keyword evidence="9 12" id="KW-0501">Molybdenum cofactor biosynthesis</keyword>
<evidence type="ECO:0000256" key="12">
    <source>
        <dbReference type="HAMAP-Rule" id="MF_01225"/>
    </source>
</evidence>